<feature type="compositionally biased region" description="Low complexity" evidence="1">
    <location>
        <begin position="29"/>
        <end position="44"/>
    </location>
</feature>
<evidence type="ECO:0000313" key="2">
    <source>
        <dbReference type="EMBL" id="CAL5228866.1"/>
    </source>
</evidence>
<dbReference type="PANTHER" id="PTHR35476:SF3">
    <property type="entry name" value="SMALL RIBOSOMAL SUBUNIT PROTEIN MS75"/>
    <property type="match status" value="1"/>
</dbReference>
<reference evidence="2 3" key="1">
    <citation type="submission" date="2024-06" db="EMBL/GenBank/DDBJ databases">
        <authorList>
            <person name="Kraege A."/>
            <person name="Thomma B."/>
        </authorList>
    </citation>
    <scope>NUCLEOTIDE SEQUENCE [LARGE SCALE GENOMIC DNA]</scope>
</reference>
<feature type="region of interest" description="Disordered" evidence="1">
    <location>
        <begin position="1"/>
        <end position="67"/>
    </location>
</feature>
<proteinExistence type="predicted"/>
<dbReference type="Proteomes" id="UP001497392">
    <property type="component" value="Unassembled WGS sequence"/>
</dbReference>
<accession>A0ABP1GDL2</accession>
<protein>
    <submittedName>
        <fullName evidence="2">G12077 protein</fullName>
    </submittedName>
</protein>
<evidence type="ECO:0000256" key="1">
    <source>
        <dbReference type="SAM" id="MobiDB-lite"/>
    </source>
</evidence>
<comment type="caution">
    <text evidence="2">The sequence shown here is derived from an EMBL/GenBank/DDBJ whole genome shotgun (WGS) entry which is preliminary data.</text>
</comment>
<dbReference type="EMBL" id="CAXHTA020000019">
    <property type="protein sequence ID" value="CAL5228866.1"/>
    <property type="molecule type" value="Genomic_DNA"/>
</dbReference>
<name>A0ABP1GDL2_9CHLO</name>
<organism evidence="2 3">
    <name type="scientific">Coccomyxa viridis</name>
    <dbReference type="NCBI Taxonomy" id="1274662"/>
    <lineage>
        <taxon>Eukaryota</taxon>
        <taxon>Viridiplantae</taxon>
        <taxon>Chlorophyta</taxon>
        <taxon>core chlorophytes</taxon>
        <taxon>Trebouxiophyceae</taxon>
        <taxon>Trebouxiophyceae incertae sedis</taxon>
        <taxon>Coccomyxaceae</taxon>
        <taxon>Coccomyxa</taxon>
    </lineage>
</organism>
<keyword evidence="3" id="KW-1185">Reference proteome</keyword>
<dbReference type="Pfam" id="PF12298">
    <property type="entry name" value="Bot1p"/>
    <property type="match status" value="1"/>
</dbReference>
<gene>
    <name evidence="2" type="primary">g12077</name>
    <name evidence="2" type="ORF">VP750_LOCUS10772</name>
</gene>
<evidence type="ECO:0000313" key="3">
    <source>
        <dbReference type="Proteomes" id="UP001497392"/>
    </source>
</evidence>
<sequence length="354" mass="39990">MKTGQSRRSFTVEVSKADDADSGPEAEESNASAEEAVTTTESTADPVQELVRRPGPNPHAEMDKMPLPDPSRADKMIADLVAQDPEPPLVINRAGMHNPGWKIKSVDDERHVVWWVLDLTGGRIPWADRNAMLSDRAKYYMYRLNKFGGWSVRQIARLFNVREERVMAIVALQQLEVEKRERGEPLFDGLQAYADAAVGANEMRGTGERHIRLLPTRPAFEVLDKQKPGKREVARSCRYPMVESGNHDDPGWESEVRSREEELSKYEGSILAREFKERLAYNMGQTGKGISRASLRTQPPKRPAAGWSLVVRPAGRGQDYEPFVATPDGSRRALTSDEALYLRRMKPLPRRRIM</sequence>
<dbReference type="InterPro" id="IPR052851">
    <property type="entry name" value="GCD1_mitochondrial"/>
</dbReference>
<dbReference type="PANTHER" id="PTHR35476">
    <property type="entry name" value="MUCIN-LIKE PROTEIN"/>
    <property type="match status" value="1"/>
</dbReference>